<keyword evidence="2" id="KW-0645">Protease</keyword>
<dbReference type="OrthoDB" id="5580718at2"/>
<reference evidence="3" key="1">
    <citation type="submission" date="2016-10" db="EMBL/GenBank/DDBJ databases">
        <authorList>
            <person name="Varghese N."/>
            <person name="Submissions S."/>
        </authorList>
    </citation>
    <scope>NUCLEOTIDE SEQUENCE [LARGE SCALE GENOMIC DNA]</scope>
    <source>
        <strain evidence="3">DSM 24536</strain>
    </source>
</reference>
<organism evidence="2 3">
    <name type="scientific">Daejeonella rubra</name>
    <dbReference type="NCBI Taxonomy" id="990371"/>
    <lineage>
        <taxon>Bacteria</taxon>
        <taxon>Pseudomonadati</taxon>
        <taxon>Bacteroidota</taxon>
        <taxon>Sphingobacteriia</taxon>
        <taxon>Sphingobacteriales</taxon>
        <taxon>Sphingobacteriaceae</taxon>
        <taxon>Daejeonella</taxon>
    </lineage>
</organism>
<keyword evidence="1" id="KW-0732">Signal</keyword>
<dbReference type="GO" id="GO:0006508">
    <property type="term" value="P:proteolysis"/>
    <property type="evidence" value="ECO:0007669"/>
    <property type="project" value="UniProtKB-KW"/>
</dbReference>
<dbReference type="GO" id="GO:0008233">
    <property type="term" value="F:peptidase activity"/>
    <property type="evidence" value="ECO:0007669"/>
    <property type="project" value="UniProtKB-KW"/>
</dbReference>
<accession>A0A1G9R743</accession>
<dbReference type="InterPro" id="IPR034122">
    <property type="entry name" value="Retropepsin-like_bacterial"/>
</dbReference>
<dbReference type="STRING" id="990371.SAMN05421813_107128"/>
<feature type="chain" id="PRO_5011781819" evidence="1">
    <location>
        <begin position="20"/>
        <end position="381"/>
    </location>
</feature>
<dbReference type="Proteomes" id="UP000199226">
    <property type="component" value="Unassembled WGS sequence"/>
</dbReference>
<feature type="signal peptide" evidence="1">
    <location>
        <begin position="1"/>
        <end position="19"/>
    </location>
</feature>
<keyword evidence="3" id="KW-1185">Reference proteome</keyword>
<proteinExistence type="predicted"/>
<gene>
    <name evidence="2" type="ORF">SAMN05421813_107128</name>
</gene>
<dbReference type="RefSeq" id="WP_090702743.1">
    <property type="nucleotide sequence ID" value="NZ_FNHH01000007.1"/>
</dbReference>
<dbReference type="Pfam" id="PF13975">
    <property type="entry name" value="gag-asp_proteas"/>
    <property type="match status" value="1"/>
</dbReference>
<dbReference type="AlphaFoldDB" id="A0A1G9R743"/>
<dbReference type="CDD" id="cd05483">
    <property type="entry name" value="retropepsin_like_bacteria"/>
    <property type="match status" value="1"/>
</dbReference>
<dbReference type="InterPro" id="IPR021109">
    <property type="entry name" value="Peptidase_aspartic_dom_sf"/>
</dbReference>
<evidence type="ECO:0000313" key="2">
    <source>
        <dbReference type="EMBL" id="SDM19043.1"/>
    </source>
</evidence>
<dbReference type="EMBL" id="FNHH01000007">
    <property type="protein sequence ID" value="SDM19043.1"/>
    <property type="molecule type" value="Genomic_DNA"/>
</dbReference>
<sequence length="381" mass="42863">MQKYLFALFFFLLSLDSSAQSKRIDTIPFTLDKLLLVFKGTVNGVEADFAFDTGAAITVSNSKSDMAFSIREKGGKKGITDANQNVTKLQNIVFDDLGVGSHHITKVKGVSADMPYLYCANLVLLGQDFIKKFNWKIDFDQNLIFLSEAPFVSTDKMQTWPIFYRGNRPYVNFKLNNTNYTDCLIDMGFNGVFDIHIANPDGQLILAEKKKLNKVNPYITASMGLHGLNKAAEKSNFLLDSVRFTNVAYHQVLASISEAAETKLGIKFFRNFSRIAILNHSESKYYLLPRETHEPYIPALDARLSMKNGKFTVSDIYTGINSSASPLQIGDVILSVNGKIPADFKDDCDFLLWMYQYKNSELTIKKIDGIEILIKRGDLLL</sequence>
<protein>
    <submittedName>
        <fullName evidence="2">Gag-polyprotein putative aspartyl protease</fullName>
    </submittedName>
</protein>
<evidence type="ECO:0000256" key="1">
    <source>
        <dbReference type="SAM" id="SignalP"/>
    </source>
</evidence>
<dbReference type="Gene3D" id="2.40.70.10">
    <property type="entry name" value="Acid Proteases"/>
    <property type="match status" value="1"/>
</dbReference>
<keyword evidence="2" id="KW-0378">Hydrolase</keyword>
<evidence type="ECO:0000313" key="3">
    <source>
        <dbReference type="Proteomes" id="UP000199226"/>
    </source>
</evidence>
<name>A0A1G9R743_9SPHI</name>
<dbReference type="SUPFAM" id="SSF50630">
    <property type="entry name" value="Acid proteases"/>
    <property type="match status" value="1"/>
</dbReference>